<gene>
    <name evidence="1" type="ORF">NCTC13160_03386</name>
</gene>
<name>A0A378YTE2_9BURK</name>
<dbReference type="KEGG" id="ppnm:LV28_17175"/>
<reference evidence="1 2" key="1">
    <citation type="submission" date="2018-06" db="EMBL/GenBank/DDBJ databases">
        <authorList>
            <consortium name="Pathogen Informatics"/>
            <person name="Doyle S."/>
        </authorList>
    </citation>
    <scope>NUCLEOTIDE SEQUENCE [LARGE SCALE GENOMIC DNA]</scope>
    <source>
        <strain evidence="1 2">NCTC13160</strain>
    </source>
</reference>
<organism evidence="1 2">
    <name type="scientific">Pandoraea pnomenusa</name>
    <dbReference type="NCBI Taxonomy" id="93220"/>
    <lineage>
        <taxon>Bacteria</taxon>
        <taxon>Pseudomonadati</taxon>
        <taxon>Pseudomonadota</taxon>
        <taxon>Betaproteobacteria</taxon>
        <taxon>Burkholderiales</taxon>
        <taxon>Burkholderiaceae</taxon>
        <taxon>Pandoraea</taxon>
    </lineage>
</organism>
<protein>
    <submittedName>
        <fullName evidence="1">Uncharacterized protein conserved in bacteria</fullName>
    </submittedName>
</protein>
<dbReference type="EMBL" id="UGSG01000001">
    <property type="protein sequence ID" value="SUA79761.1"/>
    <property type="molecule type" value="Genomic_DNA"/>
</dbReference>
<proteinExistence type="predicted"/>
<evidence type="ECO:0000313" key="1">
    <source>
        <dbReference type="EMBL" id="SUA79761.1"/>
    </source>
</evidence>
<accession>A0A378YTE2</accession>
<evidence type="ECO:0000313" key="2">
    <source>
        <dbReference type="Proteomes" id="UP000254573"/>
    </source>
</evidence>
<dbReference type="RefSeq" id="WP_023597746.1">
    <property type="nucleotide sequence ID" value="NZ_CP009553.3"/>
</dbReference>
<dbReference type="OrthoDB" id="114489at2"/>
<dbReference type="STRING" id="93220.A6P55_14385"/>
<dbReference type="Proteomes" id="UP000254573">
    <property type="component" value="Unassembled WGS sequence"/>
</dbReference>
<sequence>MATYEDHLGMISAVASAMGQPICDEVAFVGGCTTALLLTDDFTKQQVRHTDDVDLIVHVISTAGWHAMVDRLRGAGFRERMDEDGPICAMFLDDLRVDFMPDDPDILGFSNQWYASAHRTSSTLALPNGLSIKLVAPAYFVATKIEAYLSRGKGDPLMSQDIEDILTLIDGRAELLDELLAAPTDLRVYVSTQLRALTGHRDFEYAIAAAANGDDGREREIAGRVARIISLNGLT</sequence>
<dbReference type="AlphaFoldDB" id="A0A378YTE2"/>